<dbReference type="Gene3D" id="3.80.10.10">
    <property type="entry name" value="Ribonuclease Inhibitor"/>
    <property type="match status" value="1"/>
</dbReference>
<dbReference type="PANTHER" id="PTHR33463">
    <property type="entry name" value="NB-ARC DOMAIN-CONTAINING PROTEIN-RELATED"/>
    <property type="match status" value="1"/>
</dbReference>
<evidence type="ECO:0000259" key="8">
    <source>
        <dbReference type="Pfam" id="PF23559"/>
    </source>
</evidence>
<comment type="caution">
    <text evidence="9">The sequence shown here is derived from an EMBL/GenBank/DDBJ whole genome shotgun (WGS) entry which is preliminary data.</text>
</comment>
<keyword evidence="10" id="KW-1185">Reference proteome</keyword>
<proteinExistence type="inferred from homology"/>
<dbReference type="InterPro" id="IPR036388">
    <property type="entry name" value="WH-like_DNA-bd_sf"/>
</dbReference>
<dbReference type="InterPro" id="IPR058922">
    <property type="entry name" value="WHD_DRP"/>
</dbReference>
<dbReference type="PRINTS" id="PR00364">
    <property type="entry name" value="DISEASERSIST"/>
</dbReference>
<evidence type="ECO:0008006" key="11">
    <source>
        <dbReference type="Google" id="ProtNLM"/>
    </source>
</evidence>
<dbReference type="Pfam" id="PF00931">
    <property type="entry name" value="NB-ARC"/>
    <property type="match status" value="1"/>
</dbReference>
<dbReference type="SUPFAM" id="SSF52540">
    <property type="entry name" value="P-loop containing nucleoside triphosphate hydrolases"/>
    <property type="match status" value="1"/>
</dbReference>
<evidence type="ECO:0000256" key="5">
    <source>
        <dbReference type="ARBA" id="ARBA00022821"/>
    </source>
</evidence>
<dbReference type="Gene3D" id="1.10.10.10">
    <property type="entry name" value="Winged helix-like DNA-binding domain superfamily/Winged helix DNA-binding domain"/>
    <property type="match status" value="1"/>
</dbReference>
<evidence type="ECO:0000256" key="1">
    <source>
        <dbReference type="ARBA" id="ARBA00008894"/>
    </source>
</evidence>
<evidence type="ECO:0000256" key="3">
    <source>
        <dbReference type="ARBA" id="ARBA00022737"/>
    </source>
</evidence>
<keyword evidence="3" id="KW-0677">Repeat</keyword>
<sequence length="589" mass="67440">MAELVGPILDVFKFIGCKASKYLKYQQEFAEYVGISNKHKLTCVLRRQIFNSNYKVIKGKYLFRSCLGKLVDESTQAMKEVHAEGHFPESLLVNDPSTIAVNLPTTKLVGTANFREEIYQFLMGDDVGMIGVWGMGRIGKTTIMKDVHNRLLKERKFIKLIWLIVSKELDIPRLQKNISSQLERNFSDDEDTIIRAGKDAGNLKPTSENGCKLVLTALLESIVRSMEFKKVRVPCHLIEEAINLFLSKVRRDMLTNPTLESFMKLVVRECDGLPLAIVTLVGCMRGVIDPCVWENAIDELREYIKNIRNMKDKAHGCLKFNYECLKQRDREFFLYCALYLKHYKIEKNELIEHWMEEGIVDEMESRKSMESSGYSILQNLEENCLLERVERDYHGSPSIYKNNVHMHDVVKDIALHITWKRFMSLHNSISSLEKLEVLVLNFCFELESFLFVLKLQALKKLNLRGSNSMKLVKFDGIEINFGDTVVLSYGIEQLRPNWCKGVKSLSDIGLRDATDLKKIVVETCNELEVVFSSKCHLLQTLESLILEYLLNLNVIVGAGVQESSVGTFSLLKVIAIVDCHKIKKLLAAD</sequence>
<dbReference type="PANTHER" id="PTHR33463:SF217">
    <property type="entry name" value="DISEASE RESISTANCE PROTEIN RPS2-LIKE"/>
    <property type="match status" value="1"/>
</dbReference>
<evidence type="ECO:0000313" key="9">
    <source>
        <dbReference type="EMBL" id="MBA0634826.1"/>
    </source>
</evidence>
<feature type="domain" description="Disease resistance protein winged helix" evidence="8">
    <location>
        <begin position="339"/>
        <end position="414"/>
    </location>
</feature>
<dbReference type="InterPro" id="IPR050905">
    <property type="entry name" value="Plant_NBS-LRR"/>
</dbReference>
<dbReference type="InterPro" id="IPR032675">
    <property type="entry name" value="LRR_dom_sf"/>
</dbReference>
<comment type="similarity">
    <text evidence="1">Belongs to the disease resistance NB-LRR family.</text>
</comment>
<dbReference type="AlphaFoldDB" id="A0A7J8T9Q4"/>
<protein>
    <recommendedName>
        <fullName evidence="11">NB-ARC domain-containing protein</fullName>
    </recommendedName>
</protein>
<dbReference type="Gene3D" id="1.10.8.430">
    <property type="entry name" value="Helical domain of apoptotic protease-activating factors"/>
    <property type="match status" value="1"/>
</dbReference>
<keyword evidence="5" id="KW-0611">Plant defense</keyword>
<accession>A0A7J8T9Q4</accession>
<dbReference type="Pfam" id="PF23559">
    <property type="entry name" value="WHD_DRP"/>
    <property type="match status" value="1"/>
</dbReference>
<dbReference type="InterPro" id="IPR027417">
    <property type="entry name" value="P-loop_NTPase"/>
</dbReference>
<dbReference type="InterPro" id="IPR002182">
    <property type="entry name" value="NB-ARC"/>
</dbReference>
<dbReference type="SUPFAM" id="SSF52047">
    <property type="entry name" value="RNI-like"/>
    <property type="match status" value="1"/>
</dbReference>
<name>A0A7J8T9Q4_GOSDV</name>
<gene>
    <name evidence="9" type="ORF">Godav_025598</name>
</gene>
<dbReference type="GO" id="GO:0006952">
    <property type="term" value="P:defense response"/>
    <property type="evidence" value="ECO:0007669"/>
    <property type="project" value="UniProtKB-KW"/>
</dbReference>
<keyword evidence="2" id="KW-0433">Leucine-rich repeat</keyword>
<dbReference type="GO" id="GO:0005524">
    <property type="term" value="F:ATP binding"/>
    <property type="evidence" value="ECO:0007669"/>
    <property type="project" value="UniProtKB-KW"/>
</dbReference>
<evidence type="ECO:0000313" key="10">
    <source>
        <dbReference type="Proteomes" id="UP000593561"/>
    </source>
</evidence>
<dbReference type="EMBL" id="JABFAC010239436">
    <property type="protein sequence ID" value="MBA0634826.1"/>
    <property type="molecule type" value="Genomic_DNA"/>
</dbReference>
<dbReference type="Proteomes" id="UP000593561">
    <property type="component" value="Unassembled WGS sequence"/>
</dbReference>
<feature type="domain" description="NB-ARC" evidence="7">
    <location>
        <begin position="116"/>
        <end position="190"/>
    </location>
</feature>
<dbReference type="GO" id="GO:0043531">
    <property type="term" value="F:ADP binding"/>
    <property type="evidence" value="ECO:0007669"/>
    <property type="project" value="InterPro"/>
</dbReference>
<dbReference type="FunFam" id="1.10.10.10:FF:000322">
    <property type="entry name" value="Probable disease resistance protein At1g63360"/>
    <property type="match status" value="1"/>
</dbReference>
<evidence type="ECO:0000259" key="7">
    <source>
        <dbReference type="Pfam" id="PF00931"/>
    </source>
</evidence>
<organism evidence="9 10">
    <name type="scientific">Gossypium davidsonii</name>
    <name type="common">Davidson's cotton</name>
    <name type="synonym">Gossypium klotzschianum subsp. davidsonii</name>
    <dbReference type="NCBI Taxonomy" id="34287"/>
    <lineage>
        <taxon>Eukaryota</taxon>
        <taxon>Viridiplantae</taxon>
        <taxon>Streptophyta</taxon>
        <taxon>Embryophyta</taxon>
        <taxon>Tracheophyta</taxon>
        <taxon>Spermatophyta</taxon>
        <taxon>Magnoliopsida</taxon>
        <taxon>eudicotyledons</taxon>
        <taxon>Gunneridae</taxon>
        <taxon>Pentapetalae</taxon>
        <taxon>rosids</taxon>
        <taxon>malvids</taxon>
        <taxon>Malvales</taxon>
        <taxon>Malvaceae</taxon>
        <taxon>Malvoideae</taxon>
        <taxon>Gossypium</taxon>
    </lineage>
</organism>
<evidence type="ECO:0000256" key="4">
    <source>
        <dbReference type="ARBA" id="ARBA00022741"/>
    </source>
</evidence>
<evidence type="ECO:0000256" key="2">
    <source>
        <dbReference type="ARBA" id="ARBA00022614"/>
    </source>
</evidence>
<dbReference type="Gene3D" id="3.40.50.300">
    <property type="entry name" value="P-loop containing nucleotide triphosphate hydrolases"/>
    <property type="match status" value="1"/>
</dbReference>
<evidence type="ECO:0000256" key="6">
    <source>
        <dbReference type="ARBA" id="ARBA00022840"/>
    </source>
</evidence>
<keyword evidence="6" id="KW-0067">ATP-binding</keyword>
<reference evidence="9 10" key="1">
    <citation type="journal article" date="2019" name="Genome Biol. Evol.">
        <title>Insights into the evolution of the New World diploid cottons (Gossypium, subgenus Houzingenia) based on genome sequencing.</title>
        <authorList>
            <person name="Grover C.E."/>
            <person name="Arick M.A. 2nd"/>
            <person name="Thrash A."/>
            <person name="Conover J.L."/>
            <person name="Sanders W.S."/>
            <person name="Peterson D.G."/>
            <person name="Frelichowski J.E."/>
            <person name="Scheffler J.A."/>
            <person name="Scheffler B.E."/>
            <person name="Wendel J.F."/>
        </authorList>
    </citation>
    <scope>NUCLEOTIDE SEQUENCE [LARGE SCALE GENOMIC DNA]</scope>
    <source>
        <strain evidence="9">27</strain>
        <tissue evidence="9">Leaf</tissue>
    </source>
</reference>
<keyword evidence="4" id="KW-0547">Nucleotide-binding</keyword>
<dbReference type="InterPro" id="IPR042197">
    <property type="entry name" value="Apaf_helical"/>
</dbReference>